<keyword evidence="8" id="KW-1185">Reference proteome</keyword>
<dbReference type="Proteomes" id="UP001479436">
    <property type="component" value="Unassembled WGS sequence"/>
</dbReference>
<organism evidence="7 8">
    <name type="scientific">Basidiobolus ranarum</name>
    <dbReference type="NCBI Taxonomy" id="34480"/>
    <lineage>
        <taxon>Eukaryota</taxon>
        <taxon>Fungi</taxon>
        <taxon>Fungi incertae sedis</taxon>
        <taxon>Zoopagomycota</taxon>
        <taxon>Entomophthoromycotina</taxon>
        <taxon>Basidiobolomycetes</taxon>
        <taxon>Basidiobolales</taxon>
        <taxon>Basidiobolaceae</taxon>
        <taxon>Basidiobolus</taxon>
    </lineage>
</organism>
<reference evidence="7 8" key="1">
    <citation type="submission" date="2023-04" db="EMBL/GenBank/DDBJ databases">
        <title>Genome of Basidiobolus ranarum AG-B5.</title>
        <authorList>
            <person name="Stajich J.E."/>
            <person name="Carter-House D."/>
            <person name="Gryganskyi A."/>
        </authorList>
    </citation>
    <scope>NUCLEOTIDE SEQUENCE [LARGE SCALE GENOMIC DNA]</scope>
    <source>
        <strain evidence="7 8">AG-B5</strain>
    </source>
</reference>
<keyword evidence="4" id="KW-0539">Nucleus</keyword>
<dbReference type="InterPro" id="IPR036960">
    <property type="entry name" value="T-box_sf"/>
</dbReference>
<dbReference type="InterPro" id="IPR008967">
    <property type="entry name" value="p53-like_TF_DNA-bd_sf"/>
</dbReference>
<dbReference type="SMART" id="SM00425">
    <property type="entry name" value="TBOX"/>
    <property type="match status" value="1"/>
</dbReference>
<dbReference type="CDD" id="cd20683">
    <property type="entry name" value="T-box_Fungi_incertae_sedis"/>
    <property type="match status" value="1"/>
</dbReference>
<evidence type="ECO:0000256" key="5">
    <source>
        <dbReference type="SAM" id="MobiDB-lite"/>
    </source>
</evidence>
<comment type="caution">
    <text evidence="7">The sequence shown here is derived from an EMBL/GenBank/DDBJ whole genome shotgun (WGS) entry which is preliminary data.</text>
</comment>
<protein>
    <recommendedName>
        <fullName evidence="6">T-box domain-containing protein</fullName>
    </recommendedName>
</protein>
<dbReference type="Pfam" id="PF00907">
    <property type="entry name" value="T-box"/>
    <property type="match status" value="1"/>
</dbReference>
<accession>A0ABR2W9V2</accession>
<name>A0ABR2W9V2_9FUNG</name>
<evidence type="ECO:0000256" key="2">
    <source>
        <dbReference type="ARBA" id="ARBA00023125"/>
    </source>
</evidence>
<sequence>MKISNLVSKEIGSSNMPAQQSYTAKYTGLEKPRSEASHMKNEDSEDFPYTKLQNLGDHSASVSVQHLSLIKTPVVSHPLEEQRGVLLLEDINLWKQFNSITNEMIITKTGRCLFPSLKFKAVDLDPYGLYKIELDFEQILPERYKFRNDEWVAISNNDNSKHQPQSFQINSKKKPQSQCWTTREYVHPDSPQSGAYWIKNGVSFTKIKLTNRLESTTENKVLEKGTFMDYRKSTFDPELVLPEGYFPLKTFHRYRPRLHLIKLNQASHLVKTFLFEEASFIAVTHYQNNAVNQLKKQHNPHAKGFRVVEGGDTKQFSTRSRSLKHPATEEEVRMPKRFLTLSPQEKPGRYQKILSEHQIETDKKLIIKADPYGLAPLNQSKSVIQLPPPTPTVAPIASQPGLIPPPQQYEKSLLANHFNQFCISNTPSIPISTRMITRYSTLLPSIPQRLKSKSSENSASITQLPPLGTSYEDPILLTSKVSSAATSLLLLSDRPLHFGETRKSQGFTN</sequence>
<dbReference type="InterPro" id="IPR046360">
    <property type="entry name" value="T-box_DNA-bd"/>
</dbReference>
<feature type="compositionally biased region" description="Polar residues" evidence="5">
    <location>
        <begin position="1"/>
        <end position="24"/>
    </location>
</feature>
<dbReference type="InterPro" id="IPR001699">
    <property type="entry name" value="TF_T-box"/>
</dbReference>
<keyword evidence="1" id="KW-0805">Transcription regulation</keyword>
<feature type="domain" description="T-box" evidence="6">
    <location>
        <begin position="88"/>
        <end position="307"/>
    </location>
</feature>
<dbReference type="PANTHER" id="PTHR11267:SF181">
    <property type="entry name" value="OPTOMOTOR-BLIND PROTEIN"/>
    <property type="match status" value="1"/>
</dbReference>
<evidence type="ECO:0000256" key="1">
    <source>
        <dbReference type="ARBA" id="ARBA00023015"/>
    </source>
</evidence>
<dbReference type="PROSITE" id="PS50252">
    <property type="entry name" value="TBOX_3"/>
    <property type="match status" value="1"/>
</dbReference>
<feature type="compositionally biased region" description="Basic and acidic residues" evidence="5">
    <location>
        <begin position="28"/>
        <end position="42"/>
    </location>
</feature>
<dbReference type="SUPFAM" id="SSF49417">
    <property type="entry name" value="p53-like transcription factors"/>
    <property type="match status" value="1"/>
</dbReference>
<evidence type="ECO:0000256" key="4">
    <source>
        <dbReference type="ARBA" id="ARBA00023242"/>
    </source>
</evidence>
<keyword evidence="2" id="KW-0238">DNA-binding</keyword>
<keyword evidence="3" id="KW-0804">Transcription</keyword>
<evidence type="ECO:0000313" key="8">
    <source>
        <dbReference type="Proteomes" id="UP001479436"/>
    </source>
</evidence>
<evidence type="ECO:0000259" key="6">
    <source>
        <dbReference type="PROSITE" id="PS50252"/>
    </source>
</evidence>
<dbReference type="Gene3D" id="2.60.40.820">
    <property type="entry name" value="Transcription factor, T-box"/>
    <property type="match status" value="1"/>
</dbReference>
<dbReference type="EMBL" id="JASJQH010006903">
    <property type="protein sequence ID" value="KAK9728165.1"/>
    <property type="molecule type" value="Genomic_DNA"/>
</dbReference>
<proteinExistence type="predicted"/>
<dbReference type="PANTHER" id="PTHR11267">
    <property type="entry name" value="T-BOX PROTEIN-RELATED"/>
    <property type="match status" value="1"/>
</dbReference>
<evidence type="ECO:0000313" key="7">
    <source>
        <dbReference type="EMBL" id="KAK9728165.1"/>
    </source>
</evidence>
<gene>
    <name evidence="7" type="ORF">K7432_001279</name>
</gene>
<evidence type="ECO:0000256" key="3">
    <source>
        <dbReference type="ARBA" id="ARBA00023163"/>
    </source>
</evidence>
<feature type="region of interest" description="Disordered" evidence="5">
    <location>
        <begin position="1"/>
        <end position="43"/>
    </location>
</feature>